<dbReference type="AlphaFoldDB" id="A0A3A3Z0J1"/>
<accession>A0A3A3Z0J1</accession>
<dbReference type="InterPro" id="IPR058593">
    <property type="entry name" value="ARB_07466-like_C"/>
</dbReference>
<feature type="domain" description="ARB-07466-like C-terminal" evidence="2">
    <location>
        <begin position="66"/>
        <end position="171"/>
    </location>
</feature>
<dbReference type="EMBL" id="QZEZ01000004">
    <property type="protein sequence ID" value="RJK95906.1"/>
    <property type="molecule type" value="Genomic_DNA"/>
</dbReference>
<evidence type="ECO:0000259" key="2">
    <source>
        <dbReference type="Pfam" id="PF26571"/>
    </source>
</evidence>
<dbReference type="Proteomes" id="UP000265614">
    <property type="component" value="Unassembled WGS sequence"/>
</dbReference>
<sequence>MRTGAWAAAAPLGLVILVGGAMSSTEATGAVSPTASRPYPTDVPAPAVPYEGPSTGCALPDPTGTGGCVTGATAWMLGQVDHAFGQLPTSCWDAHAWNPTSDHPRGKGCDVTFGRLGDFPGPADTARGWLLAHWFEANAEALHVSYVIWQGRIWSSSRDDEGWRAYSGGGVYDASEPTGGHYDHVHVSLED</sequence>
<organism evidence="3 4">
    <name type="scientific">Vallicoccus soli</name>
    <dbReference type="NCBI Taxonomy" id="2339232"/>
    <lineage>
        <taxon>Bacteria</taxon>
        <taxon>Bacillati</taxon>
        <taxon>Actinomycetota</taxon>
        <taxon>Actinomycetes</taxon>
        <taxon>Motilibacterales</taxon>
        <taxon>Vallicoccaceae</taxon>
        <taxon>Vallicoccus</taxon>
    </lineage>
</organism>
<gene>
    <name evidence="3" type="ORF">D5H78_09910</name>
</gene>
<keyword evidence="1" id="KW-0732">Signal</keyword>
<name>A0A3A3Z0J1_9ACTN</name>
<proteinExistence type="predicted"/>
<protein>
    <recommendedName>
        <fullName evidence="2">ARB-07466-like C-terminal domain-containing protein</fullName>
    </recommendedName>
</protein>
<evidence type="ECO:0000313" key="3">
    <source>
        <dbReference type="EMBL" id="RJK95906.1"/>
    </source>
</evidence>
<reference evidence="3 4" key="1">
    <citation type="submission" date="2018-09" db="EMBL/GenBank/DDBJ databases">
        <title>YIM 75000 draft genome.</title>
        <authorList>
            <person name="Tang S."/>
            <person name="Feng Y."/>
        </authorList>
    </citation>
    <scope>NUCLEOTIDE SEQUENCE [LARGE SCALE GENOMIC DNA]</scope>
    <source>
        <strain evidence="3 4">YIM 75000</strain>
    </source>
</reference>
<comment type="caution">
    <text evidence="3">The sequence shown here is derived from an EMBL/GenBank/DDBJ whole genome shotgun (WGS) entry which is preliminary data.</text>
</comment>
<keyword evidence="4" id="KW-1185">Reference proteome</keyword>
<feature type="signal peptide" evidence="1">
    <location>
        <begin position="1"/>
        <end position="23"/>
    </location>
</feature>
<dbReference type="Pfam" id="PF26571">
    <property type="entry name" value="VldE"/>
    <property type="match status" value="1"/>
</dbReference>
<feature type="chain" id="PRO_5038654816" description="ARB-07466-like C-terminal domain-containing protein" evidence="1">
    <location>
        <begin position="24"/>
        <end position="191"/>
    </location>
</feature>
<evidence type="ECO:0000313" key="4">
    <source>
        <dbReference type="Proteomes" id="UP000265614"/>
    </source>
</evidence>
<evidence type="ECO:0000256" key="1">
    <source>
        <dbReference type="SAM" id="SignalP"/>
    </source>
</evidence>